<evidence type="ECO:0000256" key="10">
    <source>
        <dbReference type="ARBA" id="ARBA00023145"/>
    </source>
</evidence>
<evidence type="ECO:0000256" key="7">
    <source>
        <dbReference type="ARBA" id="ARBA00022801"/>
    </source>
</evidence>
<evidence type="ECO:0000256" key="4">
    <source>
        <dbReference type="ARBA" id="ARBA00022525"/>
    </source>
</evidence>
<feature type="compositionally biased region" description="Basic and acidic residues" evidence="11">
    <location>
        <begin position="1241"/>
        <end position="1253"/>
    </location>
</feature>
<evidence type="ECO:0000256" key="12">
    <source>
        <dbReference type="SAM" id="Phobius"/>
    </source>
</evidence>
<keyword evidence="12" id="KW-1133">Transmembrane helix</keyword>
<evidence type="ECO:0000256" key="3">
    <source>
        <dbReference type="ARBA" id="ARBA00006006"/>
    </source>
</evidence>
<keyword evidence="16" id="KW-1185">Reference proteome</keyword>
<evidence type="ECO:0000256" key="13">
    <source>
        <dbReference type="SAM" id="SignalP"/>
    </source>
</evidence>
<keyword evidence="10" id="KW-0865">Zymogen</keyword>
<gene>
    <name evidence="15" type="ORF">G7Y82_20365</name>
</gene>
<dbReference type="SUPFAM" id="SSF52025">
    <property type="entry name" value="PA domain"/>
    <property type="match status" value="1"/>
</dbReference>
<feature type="region of interest" description="Disordered" evidence="11">
    <location>
        <begin position="463"/>
        <end position="497"/>
    </location>
</feature>
<dbReference type="Pfam" id="PF02128">
    <property type="entry name" value="Peptidase_M36"/>
    <property type="match status" value="1"/>
</dbReference>
<evidence type="ECO:0000256" key="11">
    <source>
        <dbReference type="SAM" id="MobiDB-lite"/>
    </source>
</evidence>
<evidence type="ECO:0000256" key="5">
    <source>
        <dbReference type="ARBA" id="ARBA00022670"/>
    </source>
</evidence>
<evidence type="ECO:0000313" key="16">
    <source>
        <dbReference type="Proteomes" id="UP000653472"/>
    </source>
</evidence>
<evidence type="ECO:0000313" key="15">
    <source>
        <dbReference type="EMBL" id="NKF24668.1"/>
    </source>
</evidence>
<organism evidence="15 16">
    <name type="scientific">Solimonas marina</name>
    <dbReference type="NCBI Taxonomy" id="2714601"/>
    <lineage>
        <taxon>Bacteria</taxon>
        <taxon>Pseudomonadati</taxon>
        <taxon>Pseudomonadota</taxon>
        <taxon>Gammaproteobacteria</taxon>
        <taxon>Nevskiales</taxon>
        <taxon>Nevskiaceae</taxon>
        <taxon>Solimonas</taxon>
    </lineage>
</organism>
<comment type="cofactor">
    <cofactor evidence="1">
        <name>Zn(2+)</name>
        <dbReference type="ChEBI" id="CHEBI:29105"/>
    </cofactor>
</comment>
<evidence type="ECO:0000259" key="14">
    <source>
        <dbReference type="Pfam" id="PF02225"/>
    </source>
</evidence>
<dbReference type="InterPro" id="IPR013783">
    <property type="entry name" value="Ig-like_fold"/>
</dbReference>
<dbReference type="InterPro" id="IPR046450">
    <property type="entry name" value="PA_dom_sf"/>
</dbReference>
<keyword evidence="12" id="KW-0472">Membrane</keyword>
<keyword evidence="4" id="KW-0964">Secreted</keyword>
<dbReference type="Gene3D" id="2.60.120.260">
    <property type="entry name" value="Galactose-binding domain-like"/>
    <property type="match status" value="1"/>
</dbReference>
<evidence type="ECO:0000256" key="2">
    <source>
        <dbReference type="ARBA" id="ARBA00004613"/>
    </source>
</evidence>
<comment type="caution">
    <text evidence="15">The sequence shown here is derived from an EMBL/GenBank/DDBJ whole genome shotgun (WGS) entry which is preliminary data.</text>
</comment>
<protein>
    <recommendedName>
        <fullName evidence="14">PA domain-containing protein</fullName>
    </recommendedName>
</protein>
<feature type="domain" description="PA" evidence="14">
    <location>
        <begin position="543"/>
        <end position="629"/>
    </location>
</feature>
<dbReference type="GO" id="GO:0006508">
    <property type="term" value="P:proteolysis"/>
    <property type="evidence" value="ECO:0007669"/>
    <property type="project" value="UniProtKB-KW"/>
</dbReference>
<dbReference type="Gene3D" id="3.10.170.10">
    <property type="match status" value="1"/>
</dbReference>
<keyword evidence="5" id="KW-0645">Protease</keyword>
<keyword evidence="8" id="KW-0862">Zinc</keyword>
<feature type="signal peptide" evidence="13">
    <location>
        <begin position="1"/>
        <end position="22"/>
    </location>
</feature>
<sequence>MRKTAIAAAACALAATSGLAAAASTRIPQYDAFFAPGVSSKAYGTSTTARTTTGVLAKRMTAKLKGADLGPRGLKSNFDAKLGGNTFLWVQNGKAIASKAATTPMKRAALAELTARDALKSNASALVVGRTGADDAKLVELQDNGKAAVIARFQQRVDGMDVFNRRLAVLMDRDLTPKAISGYFAPDAQVLKAKKTGSSFSLSGADAIAAAFRQMGGSVAAGALYVTKIAGDYSLYNIPASSADYRLGAAPRVKKVMYADKTRLVPAYYVELGAGAFDVGTTDHYSFVIAADSGQVLFRNNQVAYDAYSYDVYAAADGINQPYDGPLGNDLQPVTVGPDGPFTRTPATQNTITLEHGPIDSDDPWLPAGASETIGNNVEAYVDLDDYLTASGSHGPTDGFTPDGPDFYGAVTAPGAFVYPYAPDTDPATVQQREAAIVNLFYMNNWLHDWWYHNGFDEAAGNAQEDNYGRGGVEGDPIHAEGQDGSGTNNANMATPADGGSPRMQMYIFTVVDSSLTVNSPSSLAGELTAGTAAFGPQDFDLTADVAASTPTDACSTPTNTAALAGKIALIARGTCSFAVKVKNAQDAGAAGVVIYNNVAGDGAIGFAGSDDTITIPSMGISLEDGTALGNALSSGAVNLTMHEETKIDRDGTMDNGIIAHEWFHYVSNRLIADGNGLYNNQGGSMGEGWSDFSTLMLIVRPEDRMVTGNDQYQGAYSTGTYVDDNQYFGIRRTPYSTDMSIDPLTFKDIENGVALPTTAPIAFGASGVSNSEVHNSGEIWANVLWEVYASLLNDDRYTFEQAQDRMKDYVIAALKITPAAPTFLEARDALLAVASVTDQTDFDLMAKAFAKRGMGFGAVAPDRYDDTHSGVVESYEPFGSSFEVDDVALNLAYDDGTQGYCDLDGVLDAGETMQLTLTVRSTGTTAIDSPITARLVGPSNVSFPDGDTITFGSLGLIGDTMSGSILIRLDSASTAEQLPLTIEFPQVGDTEDAVVEPQSAGLTLSVNYDLEPAATSDGMENPLTYPHDWTTGDLAESGLPGWGVYDGAQLDGDGSFFNTGHLWYGPDNDGASQLTLETPELDVGSSELTFSFQHYYQMELYGYFSDGTPVGWDGGVIEMSVDGGDWVDALESADYPASVTQGNGYNGLAIVFDPENGRDAFVDYNTNGFEPVTISYGTALAGHTVRFRFLAASDEAYGEFGWAVDNVSFSGLTNKPFSTDVADAATCANRPPHADAGMDTEVRGSSGKDHRTLRLSGSASDRDGSSGLTYSWTQVSGDAVTITDADTLTPSIELPEVEQSTDLVFRLTVSDGQASDSDDVKVTVVKAPHTGGGGGAMGLGLLLLAPLALLRRRRRSR</sequence>
<evidence type="ECO:0000256" key="9">
    <source>
        <dbReference type="ARBA" id="ARBA00023049"/>
    </source>
</evidence>
<feature type="region of interest" description="Disordered" evidence="11">
    <location>
        <begin position="1230"/>
        <end position="1268"/>
    </location>
</feature>
<dbReference type="Gene3D" id="2.60.40.10">
    <property type="entry name" value="Immunoglobulins"/>
    <property type="match status" value="1"/>
</dbReference>
<name>A0A970B867_9GAMM</name>
<keyword evidence="7" id="KW-0378">Hydrolase</keyword>
<dbReference type="EMBL" id="JAAVXB010000018">
    <property type="protein sequence ID" value="NKF24668.1"/>
    <property type="molecule type" value="Genomic_DNA"/>
</dbReference>
<accession>A0A970B867</accession>
<dbReference type="SUPFAM" id="SSF55486">
    <property type="entry name" value="Metalloproteases ('zincins'), catalytic domain"/>
    <property type="match status" value="1"/>
</dbReference>
<comment type="similarity">
    <text evidence="3">Belongs to the peptidase M36 family.</text>
</comment>
<dbReference type="InterPro" id="IPR003137">
    <property type="entry name" value="PA_domain"/>
</dbReference>
<dbReference type="InterPro" id="IPR001842">
    <property type="entry name" value="Peptidase_M36"/>
</dbReference>
<reference evidence="15" key="1">
    <citation type="submission" date="2020-03" db="EMBL/GenBank/DDBJ databases">
        <title>Solimonas marina sp. nov., isolated from deep seawater of the Pacific Ocean.</title>
        <authorList>
            <person name="Liu X."/>
            <person name="Lai Q."/>
            <person name="Sun F."/>
            <person name="Gai Y."/>
            <person name="Li G."/>
            <person name="Shao Z."/>
        </authorList>
    </citation>
    <scope>NUCLEOTIDE SEQUENCE</scope>
    <source>
        <strain evidence="15">C16B3</strain>
    </source>
</reference>
<dbReference type="InterPro" id="IPR050371">
    <property type="entry name" value="Fungal_virulence_M36"/>
</dbReference>
<dbReference type="Gene3D" id="3.50.30.30">
    <property type="match status" value="1"/>
</dbReference>
<feature type="transmembrane region" description="Helical" evidence="12">
    <location>
        <begin position="1332"/>
        <end position="1351"/>
    </location>
</feature>
<dbReference type="GO" id="GO:0004222">
    <property type="term" value="F:metalloendopeptidase activity"/>
    <property type="evidence" value="ECO:0007669"/>
    <property type="project" value="InterPro"/>
</dbReference>
<dbReference type="PANTHER" id="PTHR33478">
    <property type="entry name" value="EXTRACELLULAR METALLOPROTEINASE MEP"/>
    <property type="match status" value="1"/>
</dbReference>
<dbReference type="Gene3D" id="1.10.390.10">
    <property type="entry name" value="Neutral Protease Domain 2"/>
    <property type="match status" value="1"/>
</dbReference>
<evidence type="ECO:0000256" key="8">
    <source>
        <dbReference type="ARBA" id="ARBA00022833"/>
    </source>
</evidence>
<keyword evidence="6" id="KW-0479">Metal-binding</keyword>
<keyword evidence="9" id="KW-0482">Metalloprotease</keyword>
<keyword evidence="13" id="KW-0732">Signal</keyword>
<dbReference type="PANTHER" id="PTHR33478:SF1">
    <property type="entry name" value="EXTRACELLULAR METALLOPROTEINASE MEP"/>
    <property type="match status" value="1"/>
</dbReference>
<dbReference type="GO" id="GO:0008270">
    <property type="term" value="F:zinc ion binding"/>
    <property type="evidence" value="ECO:0007669"/>
    <property type="project" value="InterPro"/>
</dbReference>
<dbReference type="RefSeq" id="WP_168149978.1">
    <property type="nucleotide sequence ID" value="NZ_JAAVXB010000018.1"/>
</dbReference>
<keyword evidence="12" id="KW-0812">Transmembrane</keyword>
<dbReference type="Pfam" id="PF22352">
    <property type="entry name" value="K319L-like_PKD"/>
    <property type="match status" value="1"/>
</dbReference>
<comment type="subcellular location">
    <subcellularLocation>
        <location evidence="2">Secreted</location>
    </subcellularLocation>
</comment>
<dbReference type="Pfam" id="PF02225">
    <property type="entry name" value="PA"/>
    <property type="match status" value="1"/>
</dbReference>
<dbReference type="Proteomes" id="UP000653472">
    <property type="component" value="Unassembled WGS sequence"/>
</dbReference>
<proteinExistence type="inferred from homology"/>
<evidence type="ECO:0000256" key="6">
    <source>
        <dbReference type="ARBA" id="ARBA00022723"/>
    </source>
</evidence>
<dbReference type="InterPro" id="IPR027268">
    <property type="entry name" value="Peptidase_M4/M1_CTD_sf"/>
</dbReference>
<dbReference type="GO" id="GO:0005615">
    <property type="term" value="C:extracellular space"/>
    <property type="evidence" value="ECO:0007669"/>
    <property type="project" value="InterPro"/>
</dbReference>
<evidence type="ECO:0000256" key="1">
    <source>
        <dbReference type="ARBA" id="ARBA00001947"/>
    </source>
</evidence>
<dbReference type="CDD" id="cd04818">
    <property type="entry name" value="PA_subtilisin_1"/>
    <property type="match status" value="1"/>
</dbReference>
<feature type="chain" id="PRO_5037721969" description="PA domain-containing protein" evidence="13">
    <location>
        <begin position="23"/>
        <end position="1358"/>
    </location>
</feature>